<name>A0A2A2K898_9BILA</name>
<reference evidence="7 8" key="1">
    <citation type="journal article" date="2017" name="Curr. Biol.">
        <title>Genome architecture and evolution of a unichromosomal asexual nematode.</title>
        <authorList>
            <person name="Fradin H."/>
            <person name="Zegar C."/>
            <person name="Gutwein M."/>
            <person name="Lucas J."/>
            <person name="Kovtun M."/>
            <person name="Corcoran D."/>
            <person name="Baugh L.R."/>
            <person name="Kiontke K."/>
            <person name="Gunsalus K."/>
            <person name="Fitch D.H."/>
            <person name="Piano F."/>
        </authorList>
    </citation>
    <scope>NUCLEOTIDE SEQUENCE [LARGE SCALE GENOMIC DNA]</scope>
    <source>
        <strain evidence="7">PF1309</strain>
    </source>
</reference>
<dbReference type="GO" id="GO:0005247">
    <property type="term" value="F:voltage-gated chloride channel activity"/>
    <property type="evidence" value="ECO:0007669"/>
    <property type="project" value="TreeGrafter"/>
</dbReference>
<proteinExistence type="predicted"/>
<dbReference type="PANTHER" id="PTHR45720:SF5">
    <property type="entry name" value="CHLORIDE CHANNEL PROTEIN"/>
    <property type="match status" value="1"/>
</dbReference>
<keyword evidence="5 6" id="KW-0472">Membrane</keyword>
<dbReference type="InterPro" id="IPR014743">
    <property type="entry name" value="Cl-channel_core"/>
</dbReference>
<evidence type="ECO:0000256" key="4">
    <source>
        <dbReference type="ARBA" id="ARBA00022989"/>
    </source>
</evidence>
<evidence type="ECO:0000256" key="5">
    <source>
        <dbReference type="ARBA" id="ARBA00023136"/>
    </source>
</evidence>
<evidence type="ECO:0000313" key="8">
    <source>
        <dbReference type="Proteomes" id="UP000218231"/>
    </source>
</evidence>
<comment type="subcellular location">
    <subcellularLocation>
        <location evidence="1">Membrane</location>
        <topology evidence="1">Multi-pass membrane protein</topology>
    </subcellularLocation>
</comment>
<feature type="transmembrane region" description="Helical" evidence="6">
    <location>
        <begin position="76"/>
        <end position="96"/>
    </location>
</feature>
<organism evidence="7 8">
    <name type="scientific">Diploscapter pachys</name>
    <dbReference type="NCBI Taxonomy" id="2018661"/>
    <lineage>
        <taxon>Eukaryota</taxon>
        <taxon>Metazoa</taxon>
        <taxon>Ecdysozoa</taxon>
        <taxon>Nematoda</taxon>
        <taxon>Chromadorea</taxon>
        <taxon>Rhabditida</taxon>
        <taxon>Rhabditina</taxon>
        <taxon>Rhabditomorpha</taxon>
        <taxon>Rhabditoidea</taxon>
        <taxon>Rhabditidae</taxon>
        <taxon>Diploscapter</taxon>
    </lineage>
</organism>
<sequence length="120" mass="13589">MICLIADDKDTVLYGIESTSKYFAVKNYWRSFFATTCSAMIFRFAMNAIVPQHIAGTITAYYQTNFPNEVFVVEEIPIFMAMGVIFGLLGALFICFHRQIALFKKKNKAFVAIFGTRKGS</sequence>
<dbReference type="OrthoDB" id="4564at2759"/>
<dbReference type="InterPro" id="IPR050970">
    <property type="entry name" value="Cl_channel_volt-gated"/>
</dbReference>
<comment type="caution">
    <text evidence="7">The sequence shown here is derived from an EMBL/GenBank/DDBJ whole genome shotgun (WGS) entry which is preliminary data.</text>
</comment>
<keyword evidence="3" id="KW-0677">Repeat</keyword>
<dbReference type="InterPro" id="IPR001807">
    <property type="entry name" value="ClC"/>
</dbReference>
<dbReference type="Pfam" id="PF00654">
    <property type="entry name" value="Voltage_CLC"/>
    <property type="match status" value="1"/>
</dbReference>
<dbReference type="SUPFAM" id="SSF81340">
    <property type="entry name" value="Clc chloride channel"/>
    <property type="match status" value="1"/>
</dbReference>
<gene>
    <name evidence="7" type="ORF">WR25_23646</name>
</gene>
<evidence type="ECO:0000256" key="3">
    <source>
        <dbReference type="ARBA" id="ARBA00022737"/>
    </source>
</evidence>
<evidence type="ECO:0000256" key="2">
    <source>
        <dbReference type="ARBA" id="ARBA00022692"/>
    </source>
</evidence>
<dbReference type="STRING" id="2018661.A0A2A2K898"/>
<evidence type="ECO:0000256" key="1">
    <source>
        <dbReference type="ARBA" id="ARBA00004141"/>
    </source>
</evidence>
<dbReference type="PANTHER" id="PTHR45720">
    <property type="entry name" value="CHLORIDE CHANNEL PROTEIN 2"/>
    <property type="match status" value="1"/>
</dbReference>
<keyword evidence="2 6" id="KW-0812">Transmembrane</keyword>
<accession>A0A2A2K898</accession>
<evidence type="ECO:0000256" key="6">
    <source>
        <dbReference type="SAM" id="Phobius"/>
    </source>
</evidence>
<dbReference type="AlphaFoldDB" id="A0A2A2K898"/>
<keyword evidence="4 6" id="KW-1133">Transmembrane helix</keyword>
<dbReference type="EMBL" id="LIAE01009333">
    <property type="protein sequence ID" value="PAV70206.1"/>
    <property type="molecule type" value="Genomic_DNA"/>
</dbReference>
<dbReference type="Proteomes" id="UP000218231">
    <property type="component" value="Unassembled WGS sequence"/>
</dbReference>
<dbReference type="Gene3D" id="1.10.3080.10">
    <property type="entry name" value="Clc chloride channel"/>
    <property type="match status" value="1"/>
</dbReference>
<dbReference type="GO" id="GO:0005886">
    <property type="term" value="C:plasma membrane"/>
    <property type="evidence" value="ECO:0007669"/>
    <property type="project" value="TreeGrafter"/>
</dbReference>
<protein>
    <submittedName>
        <fullName evidence="7">Uncharacterized protein</fullName>
    </submittedName>
</protein>
<evidence type="ECO:0000313" key="7">
    <source>
        <dbReference type="EMBL" id="PAV70206.1"/>
    </source>
</evidence>
<keyword evidence="8" id="KW-1185">Reference proteome</keyword>